<evidence type="ECO:0000313" key="9">
    <source>
        <dbReference type="EMBL" id="OOS04332.1"/>
    </source>
</evidence>
<dbReference type="EMBL" id="MUYB01000020">
    <property type="protein sequence ID" value="OOS04332.1"/>
    <property type="molecule type" value="Genomic_DNA"/>
</dbReference>
<comment type="caution">
    <text evidence="9">The sequence shown here is derived from an EMBL/GenBank/DDBJ whole genome shotgun (WGS) entry which is preliminary data.</text>
</comment>
<evidence type="ECO:0000256" key="1">
    <source>
        <dbReference type="ARBA" id="ARBA00001974"/>
    </source>
</evidence>
<keyword evidence="5" id="KW-0274">FAD</keyword>
<keyword evidence="7" id="KW-0503">Monooxygenase</keyword>
<dbReference type="STRING" id="123822.B0188_05240"/>
<dbReference type="InterPro" id="IPR010971">
    <property type="entry name" value="UbiH/COQ6"/>
</dbReference>
<dbReference type="Pfam" id="PF01494">
    <property type="entry name" value="FAD_binding_3"/>
    <property type="match status" value="1"/>
</dbReference>
<dbReference type="InterPro" id="IPR018168">
    <property type="entry name" value="Ubi_Hdrlase_CS"/>
</dbReference>
<dbReference type="InterPro" id="IPR011295">
    <property type="entry name" value="UbiH"/>
</dbReference>
<dbReference type="OrthoDB" id="9769565at2"/>
<comment type="similarity">
    <text evidence="3">Belongs to the UbiH/COQ6 family.</text>
</comment>
<organism evidence="9 10">
    <name type="scientific">[Haemophilus] felis</name>
    <dbReference type="NCBI Taxonomy" id="123822"/>
    <lineage>
        <taxon>Bacteria</taxon>
        <taxon>Pseudomonadati</taxon>
        <taxon>Pseudomonadota</taxon>
        <taxon>Gammaproteobacteria</taxon>
        <taxon>Pasteurellales</taxon>
        <taxon>Pasteurellaceae</taxon>
    </lineage>
</organism>
<dbReference type="GO" id="GO:0071949">
    <property type="term" value="F:FAD binding"/>
    <property type="evidence" value="ECO:0007669"/>
    <property type="project" value="InterPro"/>
</dbReference>
<dbReference type="NCBIfam" id="TIGR01984">
    <property type="entry name" value="UbiH"/>
    <property type="match status" value="1"/>
</dbReference>
<dbReference type="PRINTS" id="PR00420">
    <property type="entry name" value="RNGMNOXGNASE"/>
</dbReference>
<evidence type="ECO:0000256" key="6">
    <source>
        <dbReference type="ARBA" id="ARBA00023002"/>
    </source>
</evidence>
<dbReference type="NCBIfam" id="TIGR01988">
    <property type="entry name" value="Ubi-OHases"/>
    <property type="match status" value="1"/>
</dbReference>
<comment type="cofactor">
    <cofactor evidence="1">
        <name>FAD</name>
        <dbReference type="ChEBI" id="CHEBI:57692"/>
    </cofactor>
</comment>
<gene>
    <name evidence="9" type="ORF">B0188_05240</name>
</gene>
<sequence>MEMQYDVIIVGGAMTGITQALALNHFSQGQLNIAVLEKQAPNQHQQGGFDARCIALSDGSCRRFAQISSGKQADLWQQLAAVSTPIQKIHVSDQGHCGLVQFDATEFHLAQLGAVIELDKAGKILLQACENSDNIDYFAPVQIAQIQRFSSHIQVQLQNGDRLTAALVIGADGVPSSVATATQMEQKVVRDYQQSALITNLLVQQPHQNCAFERFTPQGPLALLPMQDNLMSMVWCVKDPQALMAMNDADFLHSLQQQFGWRLGKLQQCGKRFVYLLKLYQATQHIQWRAALVGNAAQTLHPIAGQGFNLGIRDAMTLAAVVAEQHKMQQDIGEYASLVAYQQRRQQDQQRMMRFTDGLLSLFTHQLLPLQVGRNLGLLTLSHASLLRQHFAKPTLGWV</sequence>
<evidence type="ECO:0000256" key="4">
    <source>
        <dbReference type="ARBA" id="ARBA00022630"/>
    </source>
</evidence>
<dbReference type="GO" id="GO:0008681">
    <property type="term" value="F:2-octaprenyl-6-methoxyphenol hydroxylase activity"/>
    <property type="evidence" value="ECO:0007669"/>
    <property type="project" value="InterPro"/>
</dbReference>
<keyword evidence="10" id="KW-1185">Reference proteome</keyword>
<feature type="domain" description="FAD-binding" evidence="8">
    <location>
        <begin position="5"/>
        <end position="356"/>
    </location>
</feature>
<evidence type="ECO:0000256" key="2">
    <source>
        <dbReference type="ARBA" id="ARBA00004749"/>
    </source>
</evidence>
<dbReference type="InterPro" id="IPR051205">
    <property type="entry name" value="UbiH/COQ6_monooxygenase"/>
</dbReference>
<dbReference type="GO" id="GO:0006744">
    <property type="term" value="P:ubiquinone biosynthetic process"/>
    <property type="evidence" value="ECO:0007669"/>
    <property type="project" value="InterPro"/>
</dbReference>
<dbReference type="PANTHER" id="PTHR43876">
    <property type="entry name" value="UBIQUINONE BIOSYNTHESIS MONOOXYGENASE COQ6, MITOCHONDRIAL"/>
    <property type="match status" value="1"/>
</dbReference>
<keyword evidence="6" id="KW-0560">Oxidoreductase</keyword>
<evidence type="ECO:0000256" key="3">
    <source>
        <dbReference type="ARBA" id="ARBA00005349"/>
    </source>
</evidence>
<dbReference type="InterPro" id="IPR002938">
    <property type="entry name" value="FAD-bd"/>
</dbReference>
<evidence type="ECO:0000256" key="5">
    <source>
        <dbReference type="ARBA" id="ARBA00022827"/>
    </source>
</evidence>
<evidence type="ECO:0000259" key="8">
    <source>
        <dbReference type="Pfam" id="PF01494"/>
    </source>
</evidence>
<accession>A0A1T0B2P0</accession>
<dbReference type="Gene3D" id="3.50.50.60">
    <property type="entry name" value="FAD/NAD(P)-binding domain"/>
    <property type="match status" value="2"/>
</dbReference>
<dbReference type="PROSITE" id="PS01304">
    <property type="entry name" value="UBIH"/>
    <property type="match status" value="1"/>
</dbReference>
<keyword evidence="4" id="KW-0285">Flavoprotein</keyword>
<evidence type="ECO:0000256" key="7">
    <source>
        <dbReference type="ARBA" id="ARBA00023033"/>
    </source>
</evidence>
<protein>
    <submittedName>
        <fullName evidence="9">2-octaprenyl-6-methoxyphenyl hydroxylase</fullName>
    </submittedName>
</protein>
<proteinExistence type="inferred from homology"/>
<dbReference type="InterPro" id="IPR036188">
    <property type="entry name" value="FAD/NAD-bd_sf"/>
</dbReference>
<evidence type="ECO:0000313" key="10">
    <source>
        <dbReference type="Proteomes" id="UP000190023"/>
    </source>
</evidence>
<dbReference type="SUPFAM" id="SSF51905">
    <property type="entry name" value="FAD/NAD(P)-binding domain"/>
    <property type="match status" value="1"/>
</dbReference>
<comment type="pathway">
    <text evidence="2">Cofactor biosynthesis; ubiquinone biosynthesis.</text>
</comment>
<dbReference type="PANTHER" id="PTHR43876:SF8">
    <property type="entry name" value="2-OCTAPRENYL-6-METHOXYPHENOL HYDROXYLASE"/>
    <property type="match status" value="1"/>
</dbReference>
<dbReference type="Proteomes" id="UP000190023">
    <property type="component" value="Unassembled WGS sequence"/>
</dbReference>
<dbReference type="AlphaFoldDB" id="A0A1T0B2P0"/>
<name>A0A1T0B2P0_9PAST</name>
<dbReference type="NCBIfam" id="NF004356">
    <property type="entry name" value="PRK05732.1"/>
    <property type="match status" value="1"/>
</dbReference>
<reference evidence="9 10" key="1">
    <citation type="submission" date="2017-02" db="EMBL/GenBank/DDBJ databases">
        <title>Draft genome sequence of Haemophilus felis CCUG 31170 type strain.</title>
        <authorList>
            <person name="Engstrom-Jakobsson H."/>
            <person name="Salva-Serra F."/>
            <person name="Thorell K."/>
            <person name="Gonzales-Siles L."/>
            <person name="Karlsson R."/>
            <person name="Boulund F."/>
            <person name="Engstrand L."/>
            <person name="Kristiansson E."/>
            <person name="Moore E."/>
        </authorList>
    </citation>
    <scope>NUCLEOTIDE SEQUENCE [LARGE SCALE GENOMIC DNA]</scope>
    <source>
        <strain evidence="9 10">CCUG 31170</strain>
    </source>
</reference>